<feature type="domain" description="PLD phosphodiesterase" evidence="9">
    <location>
        <begin position="896"/>
        <end position="923"/>
    </location>
</feature>
<feature type="transmembrane region" description="Helical" evidence="8">
    <location>
        <begin position="456"/>
        <end position="474"/>
    </location>
</feature>
<feature type="transmembrane region" description="Helical" evidence="8">
    <location>
        <begin position="316"/>
        <end position="341"/>
    </location>
</feature>
<dbReference type="SUPFAM" id="SSF56024">
    <property type="entry name" value="Phospholipase D/nuclease"/>
    <property type="match status" value="2"/>
</dbReference>
<feature type="transmembrane region" description="Helical" evidence="8">
    <location>
        <begin position="362"/>
        <end position="383"/>
    </location>
</feature>
<feature type="region of interest" description="Disordered" evidence="7">
    <location>
        <begin position="1604"/>
        <end position="1634"/>
    </location>
</feature>
<dbReference type="PROSITE" id="PS50035">
    <property type="entry name" value="PLD"/>
    <property type="match status" value="2"/>
</dbReference>
<dbReference type="PANTHER" id="PTHR18896">
    <property type="entry name" value="PHOSPHOLIPASE D"/>
    <property type="match status" value="1"/>
</dbReference>
<evidence type="ECO:0000256" key="6">
    <source>
        <dbReference type="ARBA" id="ARBA00023098"/>
    </source>
</evidence>
<evidence type="ECO:0000256" key="5">
    <source>
        <dbReference type="ARBA" id="ARBA00022963"/>
    </source>
</evidence>
<keyword evidence="8" id="KW-0472">Membrane</keyword>
<feature type="domain" description="PLD phosphodiesterase" evidence="9">
    <location>
        <begin position="1306"/>
        <end position="1333"/>
    </location>
</feature>
<reference evidence="10" key="1">
    <citation type="journal article" date="2011" name="PLoS Biol.">
        <title>Gene gain and loss during evolution of obligate parasitism in the white rust pathogen of Arabidopsis thaliana.</title>
        <authorList>
            <person name="Kemen E."/>
            <person name="Gardiner A."/>
            <person name="Schultz-Larsen T."/>
            <person name="Kemen A.C."/>
            <person name="Balmuth A.L."/>
            <person name="Robert-Seilaniantz A."/>
            <person name="Bailey K."/>
            <person name="Holub E."/>
            <person name="Studholme D.J."/>
            <person name="Maclean D."/>
            <person name="Jones J.D."/>
        </authorList>
    </citation>
    <scope>NUCLEOTIDE SEQUENCE</scope>
</reference>
<keyword evidence="6" id="KW-0443">Lipid metabolism</keyword>
<accession>F0WHA3</accession>
<feature type="compositionally biased region" description="Basic residues" evidence="7">
    <location>
        <begin position="732"/>
        <end position="741"/>
    </location>
</feature>
<dbReference type="PANTHER" id="PTHR18896:SF76">
    <property type="entry name" value="PHOSPHOLIPASE"/>
    <property type="match status" value="1"/>
</dbReference>
<evidence type="ECO:0000256" key="2">
    <source>
        <dbReference type="ARBA" id="ARBA00012027"/>
    </source>
</evidence>
<dbReference type="InterPro" id="IPR015679">
    <property type="entry name" value="PLipase_D_fam"/>
</dbReference>
<feature type="compositionally biased region" description="Polar residues" evidence="7">
    <location>
        <begin position="717"/>
        <end position="730"/>
    </location>
</feature>
<dbReference type="InterPro" id="IPR025202">
    <property type="entry name" value="PLD-like_dom"/>
</dbReference>
<gene>
    <name evidence="10" type="primary">AlNc14C99G5969</name>
    <name evidence="10" type="ORF">ALNC14_067620</name>
</gene>
<dbReference type="GO" id="GO:0005886">
    <property type="term" value="C:plasma membrane"/>
    <property type="evidence" value="ECO:0007669"/>
    <property type="project" value="TreeGrafter"/>
</dbReference>
<feature type="region of interest" description="Disordered" evidence="7">
    <location>
        <begin position="1"/>
        <end position="28"/>
    </location>
</feature>
<evidence type="ECO:0000256" key="8">
    <source>
        <dbReference type="SAM" id="Phobius"/>
    </source>
</evidence>
<feature type="compositionally biased region" description="Polar residues" evidence="7">
    <location>
        <begin position="18"/>
        <end position="28"/>
    </location>
</feature>
<evidence type="ECO:0000256" key="4">
    <source>
        <dbReference type="ARBA" id="ARBA00022801"/>
    </source>
</evidence>
<evidence type="ECO:0000313" key="10">
    <source>
        <dbReference type="EMBL" id="CCA20619.1"/>
    </source>
</evidence>
<keyword evidence="8" id="KW-0812">Transmembrane</keyword>
<evidence type="ECO:0000259" key="9">
    <source>
        <dbReference type="PROSITE" id="PS50035"/>
    </source>
</evidence>
<dbReference type="GO" id="GO:0009395">
    <property type="term" value="P:phospholipid catabolic process"/>
    <property type="evidence" value="ECO:0007669"/>
    <property type="project" value="TreeGrafter"/>
</dbReference>
<comment type="catalytic activity">
    <reaction evidence="1">
        <text>a 1,2-diacyl-sn-glycero-3-phosphocholine + H2O = a 1,2-diacyl-sn-glycero-3-phosphate + choline + H(+)</text>
        <dbReference type="Rhea" id="RHEA:14445"/>
        <dbReference type="ChEBI" id="CHEBI:15354"/>
        <dbReference type="ChEBI" id="CHEBI:15377"/>
        <dbReference type="ChEBI" id="CHEBI:15378"/>
        <dbReference type="ChEBI" id="CHEBI:57643"/>
        <dbReference type="ChEBI" id="CHEBI:58608"/>
        <dbReference type="EC" id="3.1.4.4"/>
    </reaction>
</comment>
<dbReference type="Pfam" id="PF13091">
    <property type="entry name" value="PLDc_2"/>
    <property type="match status" value="1"/>
</dbReference>
<keyword evidence="8" id="KW-1133">Transmembrane helix</keyword>
<dbReference type="FunFam" id="3.30.870.10:FF:000011">
    <property type="entry name" value="Phospholipase"/>
    <property type="match status" value="1"/>
</dbReference>
<dbReference type="EMBL" id="FR824144">
    <property type="protein sequence ID" value="CCA20619.1"/>
    <property type="molecule type" value="Genomic_DNA"/>
</dbReference>
<dbReference type="HOGENOM" id="CLU_237954_0_0_1"/>
<dbReference type="CDD" id="cd09141">
    <property type="entry name" value="PLDc_vPLD1_2_yPLD_like_2"/>
    <property type="match status" value="1"/>
</dbReference>
<reference evidence="10" key="2">
    <citation type="submission" date="2011-02" db="EMBL/GenBank/DDBJ databases">
        <authorList>
            <person name="MacLean D."/>
        </authorList>
    </citation>
    <scope>NUCLEOTIDE SEQUENCE</scope>
</reference>
<dbReference type="CDD" id="cd09138">
    <property type="entry name" value="PLDc_vPLD1_2_yPLD_like_1"/>
    <property type="match status" value="1"/>
</dbReference>
<organism evidence="10">
    <name type="scientific">Albugo laibachii Nc14</name>
    <dbReference type="NCBI Taxonomy" id="890382"/>
    <lineage>
        <taxon>Eukaryota</taxon>
        <taxon>Sar</taxon>
        <taxon>Stramenopiles</taxon>
        <taxon>Oomycota</taxon>
        <taxon>Peronosporomycetes</taxon>
        <taxon>Albuginales</taxon>
        <taxon>Albuginaceae</taxon>
        <taxon>Albugo</taxon>
    </lineage>
</organism>
<sequence>MSESHADARDDYVCTDPPIQSNEPLDSFSFTSNTPIRSAYILQKMNDQYESYKDGVKEDVENEDSDFAILHALDSSYSQISPVSSLPSDEFDNHSEINAFDGTRDRRSVSGSTFSENTLHEEDDVHSRDGYHVSNFEMDKIEFCITGASVVRATLIPICLFIGRVSWDRRTEWEVRFRQKQLVQLHIKLVCYLFWNKVLLKETNCGLKISDWIRFAQRLPWTLWREKIAKNRVEDAPLVQHYIRSLIREKHLEHSEVLLSFLEISPLRNRTRYGPSLKEGYAHLRINGAFQLPLYRCFNSTIETLYRHLYRTWMRIAFASTVVMFMLPVIFVVIANLPQFLGIKRLRDERIGDEILFNRKRFFVGLVTLSILAYLIAFVYMFFKHRLGVIRRWVVLKPSCIAAYRHRKDREPSEVFLFDQKFSATKGNYRQGVSWMPNGLLVGSDAGFLELDTGHYYGRITSFSALCLVSYLVILTMPWSFNYRVLPPVQDSFLRAQAVRPDRSVSQANYCGYYFMAPKDINVNVDDEHVTIIQLEKNSNTSKFYTVAQSFWLGTNNDFIKGTILAHMVTKHTIVGILKKNDPGSDQYYSSGESFPINGLGLVSLQGIHASSLSTIISSPQFCHIPVKIGVYTWTVFARFILILLFGGFMAAAFSLLLNYLLSFFGIWHAHIRRDHWFRCIQHLQSFRSNRTTHRYKSFAPERISSKVDSTSHFVQPNTSKQVSDLTESSMKSKKSHKRVPGLKQMNIHPRRLEPTGTKLPQIAFEPHERDNAACSVSWHVDGEDTFEAMYHAIRSAKHEILIAGWWLCPDLFLIRPGRKMEGVKEMPKEKRAESDTQLRKLLLQKAEEGIRIYILIYREVKLALTLNSQYTKRSLNVHPNIQVLRDPIFQIQSLGFWSHHEKIVCIDQSLAFVGGLDLCFGRYDHSGHPLSDGNPKNSDGHVWLGKDYSNPIIKDFVRVNKPFEDLVDRASVPRMPWHDVHCSIAGPAAQDVAYHFIQRWNFVCSKNDYQLRTGWCICLRSRRFKYLPKCILPMDFDGWKLCYTLNGAFPPLADGESIGCQHPVDVNSSHLITPTTTVFSSFQSRWDTNVNGDTIFTDNSSQLRPNSDHYNPGGLSLSQKFFPELAARERGKRPMPPQDVSFVGTKPHPHSQKVHVQVVRSASLWSAGVNTESSIHEAYLDIITRSKYYIYIENQFFISGMNSNNVVSNRILQALVDRIRRAVEEKEVFRVYVLMPLLPAFEGNIRSEELTNLHAVMHWQFATICRGRHSLFSELRQFTNEPEDYVAFFGLRNYGIMPNGCVSTEQIYIHSKLLIADDCYVIIGSANINDRSMLGYRDSEIAVVVEDMEFTEGLMNGKSCRRGIAASMLRMQLFREHLGLSNDDNTVEDLLAENTWQRIKNISSQNTETFERVFNCAPSNQMRAFASFQNIEITQIYENQRLNMIKGRGRQAWDLSHLKEGDYAPWTDVNGVPIPLDRFDLDDFEVDTRKDNGRKKLYSMDNDGWCYARNFEVFQQVRTGSDEITKREKLQHFMTDRLIAQVRRRRWVKKGTAATQALSMILLDGVDDEELHGFRAMLKRHHNSFLHRAHSFAGSLNLPIGSHGCPPQSEGTPKTPKGSITRSGDKTEFSSGRLGKALSERRSADMMFQSNERLSVPLPSRISRRAGTAVGTPEMRLGDEDRMARKFYNGSTNQKGRQSLDSLSRQLGASIKRFLDHPVDFGRHSRFAAEYFDQDEEAPGEDYLDDSERSSWMSLHTPGNCSGPKSSNAETAEGDCQIGHVQTAAVIPKGVEMRARGMLSDIQGHLVDFPLDFLVEEMLKPPIMPADIHI</sequence>
<feature type="region of interest" description="Disordered" evidence="7">
    <location>
        <begin position="717"/>
        <end position="741"/>
    </location>
</feature>
<keyword evidence="5" id="KW-0442">Lipid degradation</keyword>
<keyword evidence="4" id="KW-0378">Hydrolase</keyword>
<keyword evidence="3" id="KW-0677">Repeat</keyword>
<name>F0WHA3_9STRA</name>
<dbReference type="Gene3D" id="3.30.870.10">
    <property type="entry name" value="Endonuclease Chain A"/>
    <property type="match status" value="2"/>
</dbReference>
<dbReference type="GO" id="GO:0004630">
    <property type="term" value="F:phospholipase D activity"/>
    <property type="evidence" value="ECO:0007669"/>
    <property type="project" value="UniProtKB-EC"/>
</dbReference>
<feature type="compositionally biased region" description="Basic and acidic residues" evidence="7">
    <location>
        <begin position="1"/>
        <end position="12"/>
    </location>
</feature>
<evidence type="ECO:0000256" key="1">
    <source>
        <dbReference type="ARBA" id="ARBA00000798"/>
    </source>
</evidence>
<protein>
    <recommendedName>
        <fullName evidence="2">phospholipase D</fullName>
        <ecNumber evidence="2">3.1.4.4</ecNumber>
    </recommendedName>
</protein>
<feature type="transmembrane region" description="Helical" evidence="8">
    <location>
        <begin position="640"/>
        <end position="668"/>
    </location>
</feature>
<dbReference type="InterPro" id="IPR001736">
    <property type="entry name" value="PLipase_D/transphosphatidylase"/>
</dbReference>
<dbReference type="EC" id="3.1.4.4" evidence="2"/>
<proteinExistence type="predicted"/>
<dbReference type="Pfam" id="PF00614">
    <property type="entry name" value="PLDc"/>
    <property type="match status" value="1"/>
</dbReference>
<evidence type="ECO:0000256" key="7">
    <source>
        <dbReference type="SAM" id="MobiDB-lite"/>
    </source>
</evidence>
<evidence type="ECO:0000256" key="3">
    <source>
        <dbReference type="ARBA" id="ARBA00022737"/>
    </source>
</evidence>
<dbReference type="SMART" id="SM00155">
    <property type="entry name" value="PLDc"/>
    <property type="match status" value="2"/>
</dbReference>